<dbReference type="PANTHER" id="PTHR23509">
    <property type="entry name" value="PA-PL1 PHOSPHOLIPASE FAMILY"/>
    <property type="match status" value="1"/>
</dbReference>
<evidence type="ECO:0000259" key="1">
    <source>
        <dbReference type="Pfam" id="PF23464"/>
    </source>
</evidence>
<dbReference type="Proteomes" id="UP000281553">
    <property type="component" value="Unassembled WGS sequence"/>
</dbReference>
<proteinExistence type="predicted"/>
<dbReference type="AlphaFoldDB" id="A0A3P7LII8"/>
<protein>
    <recommendedName>
        <fullName evidence="1">SEC23-DDH2 WWE domain-containing protein</fullName>
    </recommendedName>
</protein>
<dbReference type="Pfam" id="PF23464">
    <property type="entry name" value="WWE_3"/>
    <property type="match status" value="1"/>
</dbReference>
<feature type="domain" description="SEC23-DDH2 WWE" evidence="1">
    <location>
        <begin position="26"/>
        <end position="82"/>
    </location>
</feature>
<evidence type="ECO:0000313" key="3">
    <source>
        <dbReference type="Proteomes" id="UP000281553"/>
    </source>
</evidence>
<dbReference type="GO" id="GO:0030134">
    <property type="term" value="C:COPII-coated ER to Golgi transport vesicle"/>
    <property type="evidence" value="ECO:0007669"/>
    <property type="project" value="TreeGrafter"/>
</dbReference>
<dbReference type="InterPro" id="IPR057825">
    <property type="entry name" value="WWE_SEC23-DDH2"/>
</dbReference>
<reference evidence="2 3" key="1">
    <citation type="submission" date="2018-11" db="EMBL/GenBank/DDBJ databases">
        <authorList>
            <consortium name="Pathogen Informatics"/>
        </authorList>
    </citation>
    <scope>NUCLEOTIDE SEQUENCE [LARGE SCALE GENOMIC DNA]</scope>
</reference>
<dbReference type="PANTHER" id="PTHR23509:SF10">
    <property type="entry name" value="LD21067P"/>
    <property type="match status" value="1"/>
</dbReference>
<evidence type="ECO:0000313" key="2">
    <source>
        <dbReference type="EMBL" id="VDN13200.1"/>
    </source>
</evidence>
<keyword evidence="3" id="KW-1185">Reference proteome</keyword>
<dbReference type="InterPro" id="IPR058055">
    <property type="entry name" value="PA-PLA1"/>
</dbReference>
<dbReference type="EMBL" id="UYRU01055827">
    <property type="protein sequence ID" value="VDN13200.1"/>
    <property type="molecule type" value="Genomic_DNA"/>
</dbReference>
<gene>
    <name evidence="2" type="ORF">DILT_LOCUS9031</name>
</gene>
<sequence>MRERQCKAVYWEEERSEVRRATWFFKPQNEQRVLPFSEAMCSRLEEQYRRAVESGTWGQKFGLPSEEDEAVSDTFVFHSPEVRPNF</sequence>
<name>A0A3P7LII8_DIBLA</name>
<organism evidence="2 3">
    <name type="scientific">Dibothriocephalus latus</name>
    <name type="common">Fish tapeworm</name>
    <name type="synonym">Diphyllobothrium latum</name>
    <dbReference type="NCBI Taxonomy" id="60516"/>
    <lineage>
        <taxon>Eukaryota</taxon>
        <taxon>Metazoa</taxon>
        <taxon>Spiralia</taxon>
        <taxon>Lophotrochozoa</taxon>
        <taxon>Platyhelminthes</taxon>
        <taxon>Cestoda</taxon>
        <taxon>Eucestoda</taxon>
        <taxon>Diphyllobothriidea</taxon>
        <taxon>Diphyllobothriidae</taxon>
        <taxon>Dibothriocephalus</taxon>
    </lineage>
</organism>
<accession>A0A3P7LII8</accession>
<dbReference type="GO" id="GO:0004620">
    <property type="term" value="F:phospholipase activity"/>
    <property type="evidence" value="ECO:0007669"/>
    <property type="project" value="TreeGrafter"/>
</dbReference>
<dbReference type="OrthoDB" id="69269at2759"/>